<dbReference type="PANTHER" id="PTHR30136:SF33">
    <property type="entry name" value="TRANSCRIPTIONAL REGULATORY PROTEIN"/>
    <property type="match status" value="1"/>
</dbReference>
<dbReference type="InterPro" id="IPR036388">
    <property type="entry name" value="WH-like_DNA-bd_sf"/>
</dbReference>
<dbReference type="EMBL" id="JABFDB010000039">
    <property type="protein sequence ID" value="NYZ24372.1"/>
    <property type="molecule type" value="Genomic_DNA"/>
</dbReference>
<dbReference type="Gene3D" id="3.30.450.40">
    <property type="match status" value="1"/>
</dbReference>
<dbReference type="SUPFAM" id="SSF55781">
    <property type="entry name" value="GAF domain-like"/>
    <property type="match status" value="1"/>
</dbReference>
<sequence length="287" mass="31009">MSDDQDFANDGAGDGAEEGALLDPRAAHDASLSSTLIRGIEILQCFGSGDRSLGNAEIARRVGLNRPTVSRLCKTLVHLGYLRRDRKGAFQLAPKLLALTYPVLSAMPWRHDVLRTMRDLAEMCDGNCSLGVMSGDSFVHIQTAGNPPGWPYIPDIGQTGPLHRSALGWALLSLLDGRDFDDKIAELRAFHAEEFAAFADMTAAAVERCRRQGFCVSYGDWRPTIVAAASPLGRTEDGLSVAIACALPRYRAVADRFETDLGPRLADAAESIRHSGVFTLDGPAGRR</sequence>
<keyword evidence="1" id="KW-0805">Transcription regulation</keyword>
<dbReference type="InterPro" id="IPR005471">
    <property type="entry name" value="Tscrpt_reg_IclR_N"/>
</dbReference>
<accession>A0ABX2TK07</accession>
<evidence type="ECO:0000313" key="6">
    <source>
        <dbReference type="EMBL" id="NYZ24372.1"/>
    </source>
</evidence>
<comment type="caution">
    <text evidence="6">The sequence shown here is derived from an EMBL/GenBank/DDBJ whole genome shotgun (WGS) entry which is preliminary data.</text>
</comment>
<protein>
    <submittedName>
        <fullName evidence="6">IclR family transcriptional regulator</fullName>
    </submittedName>
</protein>
<evidence type="ECO:0000256" key="2">
    <source>
        <dbReference type="ARBA" id="ARBA00023125"/>
    </source>
</evidence>
<dbReference type="Gene3D" id="1.10.10.10">
    <property type="entry name" value="Winged helix-like DNA-binding domain superfamily/Winged helix DNA-binding domain"/>
    <property type="match status" value="1"/>
</dbReference>
<organism evidence="6 7">
    <name type="scientific">Azospirillum oleiclasticum</name>
    <dbReference type="NCBI Taxonomy" id="2735135"/>
    <lineage>
        <taxon>Bacteria</taxon>
        <taxon>Pseudomonadati</taxon>
        <taxon>Pseudomonadota</taxon>
        <taxon>Alphaproteobacteria</taxon>
        <taxon>Rhodospirillales</taxon>
        <taxon>Azospirillaceae</taxon>
        <taxon>Azospirillum</taxon>
    </lineage>
</organism>
<evidence type="ECO:0000313" key="7">
    <source>
        <dbReference type="Proteomes" id="UP000584642"/>
    </source>
</evidence>
<dbReference type="InterPro" id="IPR050707">
    <property type="entry name" value="HTH_MetabolicPath_Reg"/>
</dbReference>
<dbReference type="SUPFAM" id="SSF46785">
    <property type="entry name" value="Winged helix' DNA-binding domain"/>
    <property type="match status" value="1"/>
</dbReference>
<dbReference type="PROSITE" id="PS51078">
    <property type="entry name" value="ICLR_ED"/>
    <property type="match status" value="1"/>
</dbReference>
<dbReference type="RefSeq" id="WP_180286141.1">
    <property type="nucleotide sequence ID" value="NZ_JABFDB010000039.1"/>
</dbReference>
<dbReference type="Proteomes" id="UP000584642">
    <property type="component" value="Unassembled WGS sequence"/>
</dbReference>
<dbReference type="Pfam" id="PF01614">
    <property type="entry name" value="IclR_C"/>
    <property type="match status" value="1"/>
</dbReference>
<feature type="domain" description="HTH iclR-type" evidence="4">
    <location>
        <begin position="33"/>
        <end position="94"/>
    </location>
</feature>
<evidence type="ECO:0000256" key="1">
    <source>
        <dbReference type="ARBA" id="ARBA00023015"/>
    </source>
</evidence>
<keyword evidence="2" id="KW-0238">DNA-binding</keyword>
<evidence type="ECO:0000256" key="3">
    <source>
        <dbReference type="ARBA" id="ARBA00023163"/>
    </source>
</evidence>
<dbReference type="InterPro" id="IPR029016">
    <property type="entry name" value="GAF-like_dom_sf"/>
</dbReference>
<name>A0ABX2TK07_9PROT</name>
<dbReference type="SMART" id="SM00346">
    <property type="entry name" value="HTH_ICLR"/>
    <property type="match status" value="1"/>
</dbReference>
<proteinExistence type="predicted"/>
<dbReference type="Pfam" id="PF09339">
    <property type="entry name" value="HTH_IclR"/>
    <property type="match status" value="1"/>
</dbReference>
<dbReference type="InterPro" id="IPR036390">
    <property type="entry name" value="WH_DNA-bd_sf"/>
</dbReference>
<keyword evidence="7" id="KW-1185">Reference proteome</keyword>
<evidence type="ECO:0000259" key="4">
    <source>
        <dbReference type="PROSITE" id="PS51077"/>
    </source>
</evidence>
<feature type="domain" description="IclR-ED" evidence="5">
    <location>
        <begin position="95"/>
        <end position="278"/>
    </location>
</feature>
<reference evidence="6 7" key="1">
    <citation type="submission" date="2020-05" db="EMBL/GenBank/DDBJ databases">
        <title>Azospirillum oleiclasticum sp. nov, a nitrogen-fixing and heavy crude oil-emulsifying bacterium isolated from the crude oil of Yumen Oilfield.</title>
        <authorList>
            <person name="Wu D."/>
            <person name="Cai M."/>
            <person name="Zhang X."/>
        </authorList>
    </citation>
    <scope>NUCLEOTIDE SEQUENCE [LARGE SCALE GENOMIC DNA]</scope>
    <source>
        <strain evidence="6 7">ROY-1-1-2</strain>
    </source>
</reference>
<evidence type="ECO:0000259" key="5">
    <source>
        <dbReference type="PROSITE" id="PS51078"/>
    </source>
</evidence>
<keyword evidence="3" id="KW-0804">Transcription</keyword>
<dbReference type="InterPro" id="IPR014757">
    <property type="entry name" value="Tscrpt_reg_IclR_C"/>
</dbReference>
<dbReference type="PROSITE" id="PS51077">
    <property type="entry name" value="HTH_ICLR"/>
    <property type="match status" value="1"/>
</dbReference>
<dbReference type="PANTHER" id="PTHR30136">
    <property type="entry name" value="HELIX-TURN-HELIX TRANSCRIPTIONAL REGULATOR, ICLR FAMILY"/>
    <property type="match status" value="1"/>
</dbReference>
<gene>
    <name evidence="6" type="ORF">HND93_32095</name>
</gene>